<dbReference type="GO" id="GO:0046983">
    <property type="term" value="F:protein dimerization activity"/>
    <property type="evidence" value="ECO:0007669"/>
    <property type="project" value="InterPro"/>
</dbReference>
<sequence>MQVINRRLEYMLNDTLMLGVVALNPEALYTSKMARKPKFQYVVTMAIKKLSNSSSKVLAVVDQYTFFRKQTGLFGGEEAKDSALNGRASAADWWDQYGGDYPELQEFAHRIVSQCMSSSGCECNWSTFALVHTKLRN</sequence>
<dbReference type="EMBL" id="CM007650">
    <property type="protein sequence ID" value="ONM60654.1"/>
    <property type="molecule type" value="Genomic_DNA"/>
</dbReference>
<dbReference type="ExpressionAtlas" id="A0A1D6IMZ6">
    <property type="expression patterns" value="baseline and differential"/>
</dbReference>
<feature type="domain" description="HAT C-terminal dimerisation" evidence="1">
    <location>
        <begin position="89"/>
        <end position="136"/>
    </location>
</feature>
<dbReference type="Pfam" id="PF05699">
    <property type="entry name" value="Dimer_Tnp_hAT"/>
    <property type="match status" value="1"/>
</dbReference>
<dbReference type="InterPro" id="IPR012337">
    <property type="entry name" value="RNaseH-like_sf"/>
</dbReference>
<name>A0A1D6IMZ6_MAIZE</name>
<organism evidence="2">
    <name type="scientific">Zea mays</name>
    <name type="common">Maize</name>
    <dbReference type="NCBI Taxonomy" id="4577"/>
    <lineage>
        <taxon>Eukaryota</taxon>
        <taxon>Viridiplantae</taxon>
        <taxon>Streptophyta</taxon>
        <taxon>Embryophyta</taxon>
        <taxon>Tracheophyta</taxon>
        <taxon>Spermatophyta</taxon>
        <taxon>Magnoliopsida</taxon>
        <taxon>Liliopsida</taxon>
        <taxon>Poales</taxon>
        <taxon>Poaceae</taxon>
        <taxon>PACMAD clade</taxon>
        <taxon>Panicoideae</taxon>
        <taxon>Andropogonodae</taxon>
        <taxon>Andropogoneae</taxon>
        <taxon>Tripsacinae</taxon>
        <taxon>Zea</taxon>
    </lineage>
</organism>
<reference evidence="2" key="1">
    <citation type="submission" date="2015-12" db="EMBL/GenBank/DDBJ databases">
        <title>Update maize B73 reference genome by single molecule sequencing technologies.</title>
        <authorList>
            <consortium name="Maize Genome Sequencing Project"/>
            <person name="Ware D."/>
        </authorList>
    </citation>
    <scope>NUCLEOTIDE SEQUENCE [LARGE SCALE GENOMIC DNA]</scope>
    <source>
        <tissue evidence="2">Seedling</tissue>
    </source>
</reference>
<dbReference type="AlphaFoldDB" id="A0A1D6IMZ6"/>
<protein>
    <recommendedName>
        <fullName evidence="1">HAT C-terminal dimerisation domain-containing protein</fullName>
    </recommendedName>
</protein>
<accession>A0A1D6IMZ6</accession>
<evidence type="ECO:0000259" key="1">
    <source>
        <dbReference type="Pfam" id="PF05699"/>
    </source>
</evidence>
<dbReference type="SUPFAM" id="SSF53098">
    <property type="entry name" value="Ribonuclease H-like"/>
    <property type="match status" value="1"/>
</dbReference>
<gene>
    <name evidence="2" type="ORF">ZEAMMB73_Zm00001d022455</name>
</gene>
<dbReference type="InterPro" id="IPR008906">
    <property type="entry name" value="HATC_C_dom"/>
</dbReference>
<evidence type="ECO:0000313" key="2">
    <source>
        <dbReference type="EMBL" id="ONM60654.1"/>
    </source>
</evidence>
<proteinExistence type="predicted"/>